<gene>
    <name evidence="1" type="ORF">LIER_10707</name>
</gene>
<dbReference type="Proteomes" id="UP001454036">
    <property type="component" value="Unassembled WGS sequence"/>
</dbReference>
<sequence>MDLLFLLDCRMVPKLCPVNNAFCDFLKEKCYFTQPDKREQACFLSDHHSADHFLVPLLIIVSTQENSQNGCPVIIEESAYA</sequence>
<evidence type="ECO:0000313" key="2">
    <source>
        <dbReference type="Proteomes" id="UP001454036"/>
    </source>
</evidence>
<comment type="caution">
    <text evidence="1">The sequence shown here is derived from an EMBL/GenBank/DDBJ whole genome shotgun (WGS) entry which is preliminary data.</text>
</comment>
<name>A0AAV3PKF1_LITER</name>
<accession>A0AAV3PKF1</accession>
<keyword evidence="2" id="KW-1185">Reference proteome</keyword>
<protein>
    <submittedName>
        <fullName evidence="1">Uncharacterized protein</fullName>
    </submittedName>
</protein>
<evidence type="ECO:0000313" key="1">
    <source>
        <dbReference type="EMBL" id="GAA0152155.1"/>
    </source>
</evidence>
<dbReference type="AlphaFoldDB" id="A0AAV3PKF1"/>
<proteinExistence type="predicted"/>
<dbReference type="EMBL" id="BAABME010001926">
    <property type="protein sequence ID" value="GAA0152155.1"/>
    <property type="molecule type" value="Genomic_DNA"/>
</dbReference>
<reference evidence="1 2" key="1">
    <citation type="submission" date="2024-01" db="EMBL/GenBank/DDBJ databases">
        <title>The complete chloroplast genome sequence of Lithospermum erythrorhizon: insights into the phylogenetic relationship among Boraginaceae species and the maternal lineages of purple gromwells.</title>
        <authorList>
            <person name="Okada T."/>
            <person name="Watanabe K."/>
        </authorList>
    </citation>
    <scope>NUCLEOTIDE SEQUENCE [LARGE SCALE GENOMIC DNA]</scope>
</reference>
<organism evidence="1 2">
    <name type="scientific">Lithospermum erythrorhizon</name>
    <name type="common">Purple gromwell</name>
    <name type="synonym">Lithospermum officinale var. erythrorhizon</name>
    <dbReference type="NCBI Taxonomy" id="34254"/>
    <lineage>
        <taxon>Eukaryota</taxon>
        <taxon>Viridiplantae</taxon>
        <taxon>Streptophyta</taxon>
        <taxon>Embryophyta</taxon>
        <taxon>Tracheophyta</taxon>
        <taxon>Spermatophyta</taxon>
        <taxon>Magnoliopsida</taxon>
        <taxon>eudicotyledons</taxon>
        <taxon>Gunneridae</taxon>
        <taxon>Pentapetalae</taxon>
        <taxon>asterids</taxon>
        <taxon>lamiids</taxon>
        <taxon>Boraginales</taxon>
        <taxon>Boraginaceae</taxon>
        <taxon>Boraginoideae</taxon>
        <taxon>Lithospermeae</taxon>
        <taxon>Lithospermum</taxon>
    </lineage>
</organism>